<keyword evidence="2" id="KW-1185">Reference proteome</keyword>
<sequence length="236" mass="26979">MSNALLNKTGKALFKRYLEQYSPSDPMYEYTEQSTALEQLGTWESKMNAKEFHELVCRLSLTGLIIHFTAGVANVRFQRSERFRDLYRQHAREIAYFAFANRVQETLGLRLGWTRTSLMARLPRHSRRLQCPARFRAGTAKIRKDVVHVRGGKEMMAEAMHRLVRESVTEQNLTDLFGPGILQYTLARADYMPEITITCVVSNPETMSKFTQMPLPNCWTSCSASQANTITAEAVS</sequence>
<dbReference type="EMBL" id="JARIHO010000042">
    <property type="protein sequence ID" value="KAJ7326405.1"/>
    <property type="molecule type" value="Genomic_DNA"/>
</dbReference>
<comment type="caution">
    <text evidence="1">The sequence shown here is derived from an EMBL/GenBank/DDBJ whole genome shotgun (WGS) entry which is preliminary data.</text>
</comment>
<name>A0AAD6ZKN1_9AGAR</name>
<organism evidence="1 2">
    <name type="scientific">Mycena albidolilacea</name>
    <dbReference type="NCBI Taxonomy" id="1033008"/>
    <lineage>
        <taxon>Eukaryota</taxon>
        <taxon>Fungi</taxon>
        <taxon>Dikarya</taxon>
        <taxon>Basidiomycota</taxon>
        <taxon>Agaricomycotina</taxon>
        <taxon>Agaricomycetes</taxon>
        <taxon>Agaricomycetidae</taxon>
        <taxon>Agaricales</taxon>
        <taxon>Marasmiineae</taxon>
        <taxon>Mycenaceae</taxon>
        <taxon>Mycena</taxon>
    </lineage>
</organism>
<protein>
    <submittedName>
        <fullName evidence="1">Uncharacterized protein</fullName>
    </submittedName>
</protein>
<dbReference type="Proteomes" id="UP001218218">
    <property type="component" value="Unassembled WGS sequence"/>
</dbReference>
<proteinExistence type="predicted"/>
<accession>A0AAD6ZKN1</accession>
<reference evidence="1" key="1">
    <citation type="submission" date="2023-03" db="EMBL/GenBank/DDBJ databases">
        <title>Massive genome expansion in bonnet fungi (Mycena s.s.) driven by repeated elements and novel gene families across ecological guilds.</title>
        <authorList>
            <consortium name="Lawrence Berkeley National Laboratory"/>
            <person name="Harder C.B."/>
            <person name="Miyauchi S."/>
            <person name="Viragh M."/>
            <person name="Kuo A."/>
            <person name="Thoen E."/>
            <person name="Andreopoulos B."/>
            <person name="Lu D."/>
            <person name="Skrede I."/>
            <person name="Drula E."/>
            <person name="Henrissat B."/>
            <person name="Morin E."/>
            <person name="Kohler A."/>
            <person name="Barry K."/>
            <person name="LaButti K."/>
            <person name="Morin E."/>
            <person name="Salamov A."/>
            <person name="Lipzen A."/>
            <person name="Mereny Z."/>
            <person name="Hegedus B."/>
            <person name="Baldrian P."/>
            <person name="Stursova M."/>
            <person name="Weitz H."/>
            <person name="Taylor A."/>
            <person name="Grigoriev I.V."/>
            <person name="Nagy L.G."/>
            <person name="Martin F."/>
            <person name="Kauserud H."/>
        </authorList>
    </citation>
    <scope>NUCLEOTIDE SEQUENCE</scope>
    <source>
        <strain evidence="1">CBHHK002</strain>
    </source>
</reference>
<evidence type="ECO:0000313" key="1">
    <source>
        <dbReference type="EMBL" id="KAJ7326405.1"/>
    </source>
</evidence>
<dbReference type="AlphaFoldDB" id="A0AAD6ZKN1"/>
<evidence type="ECO:0000313" key="2">
    <source>
        <dbReference type="Proteomes" id="UP001218218"/>
    </source>
</evidence>
<gene>
    <name evidence="1" type="ORF">DFH08DRAFT_816726</name>
</gene>